<dbReference type="InterPro" id="IPR004556">
    <property type="entry name" value="HemK-like"/>
</dbReference>
<keyword evidence="2 5" id="KW-0808">Transferase</keyword>
<keyword evidence="3" id="KW-0949">S-adenosyl-L-methionine</keyword>
<dbReference type="KEGG" id="gbi:PG2T_12310"/>
<gene>
    <name evidence="5" type="ORF">PG2T_12310</name>
</gene>
<dbReference type="OrthoDB" id="9800643at2"/>
<dbReference type="NCBIfam" id="TIGR03533">
    <property type="entry name" value="L3_gln_methyl"/>
    <property type="match status" value="1"/>
</dbReference>
<evidence type="ECO:0000313" key="6">
    <source>
        <dbReference type="Proteomes" id="UP000092952"/>
    </source>
</evidence>
<feature type="domain" description="Methyltransferase small" evidence="4">
    <location>
        <begin position="120"/>
        <end position="205"/>
    </location>
</feature>
<dbReference type="EMBL" id="CP014671">
    <property type="protein sequence ID" value="ANX04873.1"/>
    <property type="molecule type" value="Genomic_DNA"/>
</dbReference>
<keyword evidence="1 5" id="KW-0489">Methyltransferase</keyword>
<dbReference type="GO" id="GO:0032259">
    <property type="term" value="P:methylation"/>
    <property type="evidence" value="ECO:0007669"/>
    <property type="project" value="UniProtKB-KW"/>
</dbReference>
<dbReference type="InterPro" id="IPR002052">
    <property type="entry name" value="DNA_methylase_N6_adenine_CS"/>
</dbReference>
<evidence type="ECO:0000256" key="2">
    <source>
        <dbReference type="ARBA" id="ARBA00022679"/>
    </source>
</evidence>
<dbReference type="Gene3D" id="1.10.8.10">
    <property type="entry name" value="DNA helicase RuvA subunit, C-terminal domain"/>
    <property type="match status" value="1"/>
</dbReference>
<dbReference type="InterPro" id="IPR007848">
    <property type="entry name" value="Small_mtfrase_dom"/>
</dbReference>
<dbReference type="PIRSF" id="PIRSF037167">
    <property type="entry name" value="Mtase_YfcB_prd"/>
    <property type="match status" value="1"/>
</dbReference>
<keyword evidence="5" id="KW-0689">Ribosomal protein</keyword>
<keyword evidence="5" id="KW-0687">Ribonucleoprotein</keyword>
<dbReference type="RefSeq" id="WP_068805951.1">
    <property type="nucleotide sequence ID" value="NZ_CP014671.1"/>
</dbReference>
<sequence length="296" mass="31895">MDSLRTLRDFLRWGASRFAGAGLFYGHGTDGAADEAAVLIAHVLHLDLPLAPEFLDAALTVEERVAVTALLHRRISERLPAPYLTGEAWFAGLRFAVDPRVLIPRSPIGELIQNGFAPWLDDTSPTRILDIGTGSGCIAIACALAFPEATVDAVDISQDALDVAAMNVARYGLHQRVRLLRSDLYEALLAGEGYDLIVSNPPYVPDAEYAGLPDEYRHEPPGALVSPDAGLDHPLRILRGAAMHLSDGGLLVLEVGATWPALVERLPQLPFTWVEFARGGEGVAVISREDLLQALA</sequence>
<dbReference type="STRING" id="1810504.PG2T_12310"/>
<name>A0A1B1YW92_9GAMM</name>
<protein>
    <submittedName>
        <fullName evidence="5">Ribosomal protein L3 N(5)-glutamine methyltransferase</fullName>
    </submittedName>
</protein>
<dbReference type="CDD" id="cd02440">
    <property type="entry name" value="AdoMet_MTases"/>
    <property type="match status" value="1"/>
</dbReference>
<dbReference type="Pfam" id="PF05175">
    <property type="entry name" value="MTS"/>
    <property type="match status" value="1"/>
</dbReference>
<evidence type="ECO:0000313" key="5">
    <source>
        <dbReference type="EMBL" id="ANX04873.1"/>
    </source>
</evidence>
<keyword evidence="6" id="KW-1185">Reference proteome</keyword>
<dbReference type="InterPro" id="IPR029063">
    <property type="entry name" value="SAM-dependent_MTases_sf"/>
</dbReference>
<proteinExistence type="predicted"/>
<dbReference type="PANTHER" id="PTHR47806">
    <property type="entry name" value="50S RIBOSOMAL PROTEIN L3 GLUTAMINE METHYLTRANSFERASE"/>
    <property type="match status" value="1"/>
</dbReference>
<organism evidence="5 6">
    <name type="scientific">Immundisolibacter cernigliae</name>
    <dbReference type="NCBI Taxonomy" id="1810504"/>
    <lineage>
        <taxon>Bacteria</taxon>
        <taxon>Pseudomonadati</taxon>
        <taxon>Pseudomonadota</taxon>
        <taxon>Gammaproteobacteria</taxon>
        <taxon>Immundisolibacterales</taxon>
        <taxon>Immundisolibacteraceae</taxon>
        <taxon>Immundisolibacter</taxon>
    </lineage>
</organism>
<evidence type="ECO:0000259" key="4">
    <source>
        <dbReference type="Pfam" id="PF05175"/>
    </source>
</evidence>
<dbReference type="PROSITE" id="PS00092">
    <property type="entry name" value="N6_MTASE"/>
    <property type="match status" value="1"/>
</dbReference>
<dbReference type="GO" id="GO:0003676">
    <property type="term" value="F:nucleic acid binding"/>
    <property type="evidence" value="ECO:0007669"/>
    <property type="project" value="InterPro"/>
</dbReference>
<reference evidence="6" key="1">
    <citation type="submission" date="2016-03" db="EMBL/GenBank/DDBJ databases">
        <title>Complete genome sequence of Solimmundus cernigliae, representing a novel lineage of polycyclic aromatic hydrocarbon degraders within the Gammaproteobacteria.</title>
        <authorList>
            <person name="Singleton D.R."/>
            <person name="Dickey A.N."/>
            <person name="Scholl E.H."/>
            <person name="Wright F.A."/>
            <person name="Aitken M.D."/>
        </authorList>
    </citation>
    <scope>NUCLEOTIDE SEQUENCE [LARGE SCALE GENOMIC DNA]</scope>
    <source>
        <strain evidence="6">TR3.2</strain>
    </source>
</reference>
<dbReference type="PANTHER" id="PTHR47806:SF1">
    <property type="entry name" value="RIBOSOMAL PROTEIN UL3 GLUTAMINE METHYLTRANSFERASE"/>
    <property type="match status" value="1"/>
</dbReference>
<dbReference type="GO" id="GO:0036009">
    <property type="term" value="F:protein-glutamine N-methyltransferase activity"/>
    <property type="evidence" value="ECO:0007669"/>
    <property type="project" value="InterPro"/>
</dbReference>
<dbReference type="Proteomes" id="UP000092952">
    <property type="component" value="Chromosome"/>
</dbReference>
<dbReference type="GO" id="GO:0005840">
    <property type="term" value="C:ribosome"/>
    <property type="evidence" value="ECO:0007669"/>
    <property type="project" value="UniProtKB-KW"/>
</dbReference>
<evidence type="ECO:0000256" key="1">
    <source>
        <dbReference type="ARBA" id="ARBA00022603"/>
    </source>
</evidence>
<accession>A0A1B1YW92</accession>
<dbReference type="Gene3D" id="3.40.50.150">
    <property type="entry name" value="Vaccinia Virus protein VP39"/>
    <property type="match status" value="1"/>
</dbReference>
<dbReference type="NCBIfam" id="TIGR00536">
    <property type="entry name" value="hemK_fam"/>
    <property type="match status" value="1"/>
</dbReference>
<dbReference type="InParanoid" id="A0A1B1YW92"/>
<dbReference type="InterPro" id="IPR017127">
    <property type="entry name" value="Ribosome_uL3_MTase"/>
</dbReference>
<dbReference type="AlphaFoldDB" id="A0A1B1YW92"/>
<dbReference type="GO" id="GO:0005829">
    <property type="term" value="C:cytosol"/>
    <property type="evidence" value="ECO:0007669"/>
    <property type="project" value="TreeGrafter"/>
</dbReference>
<evidence type="ECO:0000256" key="3">
    <source>
        <dbReference type="ARBA" id="ARBA00022691"/>
    </source>
</evidence>
<dbReference type="SUPFAM" id="SSF53335">
    <property type="entry name" value="S-adenosyl-L-methionine-dependent methyltransferases"/>
    <property type="match status" value="1"/>
</dbReference>
<dbReference type="FunCoup" id="A0A1B1YW92">
    <property type="interactions" value="196"/>
</dbReference>